<evidence type="ECO:0008006" key="3">
    <source>
        <dbReference type="Google" id="ProtNLM"/>
    </source>
</evidence>
<reference evidence="1 2" key="1">
    <citation type="submission" date="2016-10" db="EMBL/GenBank/DDBJ databases">
        <authorList>
            <person name="de Groot N.N."/>
        </authorList>
    </citation>
    <scope>NUCLEOTIDE SEQUENCE [LARGE SCALE GENOMIC DNA]</scope>
    <source>
        <strain evidence="1 2">NLAE-zl-C500</strain>
    </source>
</reference>
<name>A0A1G6G5G3_BACOV</name>
<sequence length="748" mass="84671">MNKDLLKVSIRQNAIYLPLIEEEKKQEELTSTTIALVAQLRKVGYSLSEELLHAINQLYPAQQMMILQVMKEALGVTLNWSPLVKGWDVPTGETRLDHLVTWIANLFNSQKGVKLPCGHVIPDNTFPMERYNGCPFCGTPFQTATTEYFGQGSKLKVLELWQDKELNAFFCDLLESRTALDATQADSLKIMLGELPLPAVGIKMKETLMLVIDTLVEQDRAQEAQIYFSTPNDILRYLWYKKTGFLQIIEPKTIIRKTGRNNTHICGVLDKSRSAAQAKREELKLKYTRRECKMVALWLNNLTMAPEKACEIMHPKREMWVRMIRALRLAEYARKPEFGNLKELMDIFYREAYTVWQGEVERNRLKADAEQTFALLKQRPGMFARSLFANMLWFGAEETLAAFKEVVHLLPARLVVTLGMYAESYFEPGHKRMVKPLGGNALLIEPHYLVGLYMEDQLKAMVKDVQDLCKEVVAARFASATVESENKSMYIDPMLFHIPLAIGDRSETIQDTSCALQGTRFPVEGDKVRLFMQWGKGLPAQHLDMDLSCHITLPSTTEVCSFFNLQAIGAKHSGDIRSIPNKKGTAEYIELDLNELNRVGAEYVAFTCNAYSNGTISPNLVVGWMNSAYPMKISERTGVAYDPSCVQHQVRISQSLQKGLVFGVLKVKEREIVWLEIPFGGQTILSLDTQTIEKYLDKLEAKTTVGELLAVKAQAQGLKLVDIPEADEIYTREWALNTAAVTKLLLGD</sequence>
<protein>
    <recommendedName>
        <fullName evidence="3">Prokaryotic RING finger family 4</fullName>
    </recommendedName>
</protein>
<dbReference type="Proteomes" id="UP000183670">
    <property type="component" value="Unassembled WGS sequence"/>
</dbReference>
<proteinExistence type="predicted"/>
<gene>
    <name evidence="1" type="ORF">SAMN05192581_101630</name>
</gene>
<evidence type="ECO:0000313" key="2">
    <source>
        <dbReference type="Proteomes" id="UP000183670"/>
    </source>
</evidence>
<organism evidence="1 2">
    <name type="scientific">Bacteroides ovatus</name>
    <dbReference type="NCBI Taxonomy" id="28116"/>
    <lineage>
        <taxon>Bacteria</taxon>
        <taxon>Pseudomonadati</taxon>
        <taxon>Bacteroidota</taxon>
        <taxon>Bacteroidia</taxon>
        <taxon>Bacteroidales</taxon>
        <taxon>Bacteroidaceae</taxon>
        <taxon>Bacteroides</taxon>
    </lineage>
</organism>
<dbReference type="AlphaFoldDB" id="A0A1G6G5G3"/>
<accession>A0A1G6G5G3</accession>
<dbReference type="EMBL" id="FMYE01000016">
    <property type="protein sequence ID" value="SDB77035.1"/>
    <property type="molecule type" value="Genomic_DNA"/>
</dbReference>
<dbReference type="RefSeq" id="WP_074557969.1">
    <property type="nucleotide sequence ID" value="NZ_FMYE01000016.1"/>
</dbReference>
<evidence type="ECO:0000313" key="1">
    <source>
        <dbReference type="EMBL" id="SDB77035.1"/>
    </source>
</evidence>